<evidence type="ECO:0000259" key="3">
    <source>
        <dbReference type="Pfam" id="PF00892"/>
    </source>
</evidence>
<feature type="transmembrane region" description="Helical" evidence="2">
    <location>
        <begin position="130"/>
        <end position="148"/>
    </location>
</feature>
<protein>
    <submittedName>
        <fullName evidence="4">EamA family transporter</fullName>
    </submittedName>
</protein>
<sequence>MANVSADHALKGVLIAFVSFAAFAFSDASVKLLEGTLSPYQAAFLGAIFGAMALPFIMKPGDRWTDIFATTNRPLWILRFAAQAGGTIGSVTAFTHLSMAEAFALIFLLPSFVTIMSVLFLKEKVGFRRWGAVIIGFVGVMIVLRPGFRELSIGHLGAVFGGLSGAISIVIFRAMGPSEKNISLYGAGVLGTLVVCGALAIPGFQVPTMMQWVWLAGYGGFAAIAAILLMYAAAYAPATLIGPTQYSQMLWAVLFGYLVFGDHIDLPMMIGILLIVGSGLLTLMRERVRGTPLPPSIGTDAQAAAMVSPEEPAEHK</sequence>
<feature type="transmembrane region" description="Helical" evidence="2">
    <location>
        <begin position="77"/>
        <end position="96"/>
    </location>
</feature>
<dbReference type="InterPro" id="IPR037185">
    <property type="entry name" value="EmrE-like"/>
</dbReference>
<dbReference type="SUPFAM" id="SSF103481">
    <property type="entry name" value="Multidrug resistance efflux transporter EmrE"/>
    <property type="match status" value="2"/>
</dbReference>
<keyword evidence="2" id="KW-0472">Membrane</keyword>
<evidence type="ECO:0000256" key="1">
    <source>
        <dbReference type="SAM" id="MobiDB-lite"/>
    </source>
</evidence>
<feature type="transmembrane region" description="Helical" evidence="2">
    <location>
        <begin position="240"/>
        <end position="260"/>
    </location>
</feature>
<feature type="transmembrane region" description="Helical" evidence="2">
    <location>
        <begin position="212"/>
        <end position="233"/>
    </location>
</feature>
<gene>
    <name evidence="4" type="ORF">GAO09_00510</name>
</gene>
<feature type="transmembrane region" description="Helical" evidence="2">
    <location>
        <begin position="184"/>
        <end position="206"/>
    </location>
</feature>
<evidence type="ECO:0000256" key="2">
    <source>
        <dbReference type="SAM" id="Phobius"/>
    </source>
</evidence>
<dbReference type="AlphaFoldDB" id="A0A6A8A5L7"/>
<dbReference type="PANTHER" id="PTHR22911">
    <property type="entry name" value="ACYL-MALONYL CONDENSING ENZYME-RELATED"/>
    <property type="match status" value="1"/>
</dbReference>
<organism evidence="4 5">
    <name type="scientific">Endobacterium cereale</name>
    <dbReference type="NCBI Taxonomy" id="2663029"/>
    <lineage>
        <taxon>Bacteria</taxon>
        <taxon>Pseudomonadati</taxon>
        <taxon>Pseudomonadota</taxon>
        <taxon>Alphaproteobacteria</taxon>
        <taxon>Hyphomicrobiales</taxon>
        <taxon>Rhizobiaceae</taxon>
        <taxon>Endobacterium</taxon>
    </lineage>
</organism>
<feature type="domain" description="EamA" evidence="3">
    <location>
        <begin position="153"/>
        <end position="283"/>
    </location>
</feature>
<evidence type="ECO:0000313" key="4">
    <source>
        <dbReference type="EMBL" id="MQY44556.1"/>
    </source>
</evidence>
<dbReference type="Pfam" id="PF00892">
    <property type="entry name" value="EamA"/>
    <property type="match status" value="2"/>
</dbReference>
<comment type="caution">
    <text evidence="4">The sequence shown here is derived from an EMBL/GenBank/DDBJ whole genome shotgun (WGS) entry which is preliminary data.</text>
</comment>
<feature type="domain" description="EamA" evidence="3">
    <location>
        <begin position="11"/>
        <end position="144"/>
    </location>
</feature>
<feature type="transmembrane region" description="Helical" evidence="2">
    <location>
        <begin position="38"/>
        <end position="57"/>
    </location>
</feature>
<dbReference type="PANTHER" id="PTHR22911:SF135">
    <property type="entry name" value="BLR4310 PROTEIN"/>
    <property type="match status" value="1"/>
</dbReference>
<dbReference type="GO" id="GO:0016020">
    <property type="term" value="C:membrane"/>
    <property type="evidence" value="ECO:0007669"/>
    <property type="project" value="InterPro"/>
</dbReference>
<keyword evidence="2" id="KW-1133">Transmembrane helix</keyword>
<dbReference type="EMBL" id="WIXI01000022">
    <property type="protein sequence ID" value="MQY44556.1"/>
    <property type="molecule type" value="Genomic_DNA"/>
</dbReference>
<reference evidence="4 5" key="1">
    <citation type="submission" date="2019-11" db="EMBL/GenBank/DDBJ databases">
        <title>Genome analysis of Rhizobacterium cereale a novel genus and species isolated from maize roots in North Spain.</title>
        <authorList>
            <person name="Menendez E."/>
            <person name="Flores-Felix J.D."/>
            <person name="Ramirez-Bahena M.-H."/>
            <person name="Igual J.M."/>
            <person name="Garcia-Fraile P."/>
            <person name="Peix A."/>
            <person name="Velazquez E."/>
        </authorList>
    </citation>
    <scope>NUCLEOTIDE SEQUENCE [LARGE SCALE GENOMIC DNA]</scope>
    <source>
        <strain evidence="4 5">RZME27</strain>
    </source>
</reference>
<evidence type="ECO:0000313" key="5">
    <source>
        <dbReference type="Proteomes" id="UP000435138"/>
    </source>
</evidence>
<dbReference type="Proteomes" id="UP000435138">
    <property type="component" value="Unassembled WGS sequence"/>
</dbReference>
<feature type="region of interest" description="Disordered" evidence="1">
    <location>
        <begin position="293"/>
        <end position="316"/>
    </location>
</feature>
<name>A0A6A8A5L7_9HYPH</name>
<accession>A0A6A8A5L7</accession>
<dbReference type="InterPro" id="IPR000620">
    <property type="entry name" value="EamA_dom"/>
</dbReference>
<dbReference type="RefSeq" id="WP_153352125.1">
    <property type="nucleotide sequence ID" value="NZ_JAYKOO010000001.1"/>
</dbReference>
<feature type="transmembrane region" description="Helical" evidence="2">
    <location>
        <begin position="154"/>
        <end position="172"/>
    </location>
</feature>
<feature type="transmembrane region" description="Helical" evidence="2">
    <location>
        <begin position="102"/>
        <end position="121"/>
    </location>
</feature>
<proteinExistence type="predicted"/>
<dbReference type="Gene3D" id="1.10.3730.20">
    <property type="match status" value="1"/>
</dbReference>
<feature type="transmembrane region" description="Helical" evidence="2">
    <location>
        <begin position="266"/>
        <end position="284"/>
    </location>
</feature>
<keyword evidence="2" id="KW-0812">Transmembrane</keyword>
<keyword evidence="5" id="KW-1185">Reference proteome</keyword>